<evidence type="ECO:0000313" key="2">
    <source>
        <dbReference type="Proteomes" id="UP000284277"/>
    </source>
</evidence>
<accession>A0A419SZI7</accession>
<evidence type="ECO:0000313" key="1">
    <source>
        <dbReference type="EMBL" id="RKD30694.1"/>
    </source>
</evidence>
<evidence type="ECO:0008006" key="3">
    <source>
        <dbReference type="Google" id="ProtNLM"/>
    </source>
</evidence>
<dbReference type="Proteomes" id="UP000284277">
    <property type="component" value="Unassembled WGS sequence"/>
</dbReference>
<name>A0A419SZI7_9FIRM</name>
<dbReference type="OrthoDB" id="1664853at2"/>
<comment type="caution">
    <text evidence="1">The sequence shown here is derived from an EMBL/GenBank/DDBJ whole genome shotgun (WGS) entry which is preliminary data.</text>
</comment>
<dbReference type="AlphaFoldDB" id="A0A419SZI7"/>
<reference evidence="1 2" key="1">
    <citation type="submission" date="2016-08" db="EMBL/GenBank/DDBJ databases">
        <title>A new outlook on sporulation: Clostridium algidixylanolyticum.</title>
        <authorList>
            <person name="Poppleton D.I."/>
            <person name="Gribaldo S."/>
        </authorList>
    </citation>
    <scope>NUCLEOTIDE SEQUENCE [LARGE SCALE GENOMIC DNA]</scope>
    <source>
        <strain evidence="1 2">SPL73</strain>
    </source>
</reference>
<dbReference type="RefSeq" id="WP_120197481.1">
    <property type="nucleotide sequence ID" value="NZ_MCIA01000030.1"/>
</dbReference>
<sequence length="258" mass="30137">MFQYDYPQFEKKRLLRVEMLDKLRDYPKNYLDLSLKEYGDGVICGCKITWDNERLSINSGMIYWKKNLYFMEQPFVIDCKAEDKVRYLKVQFMAEIREAGRITANTRIFLEDKKPDPSCEMELCRFRLQEGARLRDNHENFQDYSTAFDTLNIISQPYGAPGGTTLNPCIIRQFSKEVLRSGTLDPFDISFSTVALANQGHVAPEILQEYLLVRLEEDYSKKSNKEIYSGLSEVLRTRRNGEIKRTQGNQGKRGMMLL</sequence>
<proteinExistence type="predicted"/>
<dbReference type="EMBL" id="MCIA01000030">
    <property type="protein sequence ID" value="RKD30694.1"/>
    <property type="molecule type" value="Genomic_DNA"/>
</dbReference>
<keyword evidence="2" id="KW-1185">Reference proteome</keyword>
<organism evidence="1 2">
    <name type="scientific">Lacrimispora algidixylanolytica</name>
    <dbReference type="NCBI Taxonomy" id="94868"/>
    <lineage>
        <taxon>Bacteria</taxon>
        <taxon>Bacillati</taxon>
        <taxon>Bacillota</taxon>
        <taxon>Clostridia</taxon>
        <taxon>Lachnospirales</taxon>
        <taxon>Lachnospiraceae</taxon>
        <taxon>Lacrimispora</taxon>
    </lineage>
</organism>
<gene>
    <name evidence="1" type="ORF">BET01_05080</name>
</gene>
<protein>
    <recommendedName>
        <fullName evidence="3">DNA and RNA helicase</fullName>
    </recommendedName>
</protein>